<dbReference type="Proteomes" id="UP001232725">
    <property type="component" value="Unassembled WGS sequence"/>
</dbReference>
<sequence>MAVIGHEHGTQRTGVYKVLDGAKKERHISIDNDQFFALAEELADVTTSLSQGEVDFLVGEAGLPAEMFERTRIAAAAVSVRRVAEDADHRGLTGLSTSQVSVMLGRAPSNVRRSAGTNDLYTIHARHNRELVFPEWQFPNGRPLPGLRLVLDSFRVVLHPLDLETFMTSPSEELDGRSPVDWLAAGGAPELVAELAAEIGRL</sequence>
<comment type="caution">
    <text evidence="1">The sequence shown here is derived from an EMBL/GenBank/DDBJ whole genome shotgun (WGS) entry which is preliminary data.</text>
</comment>
<proteinExistence type="predicted"/>
<accession>A0ABT9ISQ4</accession>
<gene>
    <name evidence="1" type="ORF">Q9R02_15915</name>
</gene>
<reference evidence="1 2" key="1">
    <citation type="submission" date="2023-08" db="EMBL/GenBank/DDBJ databases">
        <title>Arthrobacter horti sp. nov., isolated from forest soil.</title>
        <authorList>
            <person name="Park M."/>
        </authorList>
    </citation>
    <scope>NUCLEOTIDE SEQUENCE [LARGE SCALE GENOMIC DNA]</scope>
    <source>
        <strain evidence="1 2">YJM1</strain>
    </source>
</reference>
<evidence type="ECO:0000313" key="2">
    <source>
        <dbReference type="Proteomes" id="UP001232725"/>
    </source>
</evidence>
<evidence type="ECO:0008006" key="3">
    <source>
        <dbReference type="Google" id="ProtNLM"/>
    </source>
</evidence>
<protein>
    <recommendedName>
        <fullName evidence="3">Antitoxin Xre/MbcA/ParS-like toxin-binding domain-containing protein</fullName>
    </recommendedName>
</protein>
<dbReference type="RefSeq" id="WP_305997690.1">
    <property type="nucleotide sequence ID" value="NZ_JAVALS010000020.1"/>
</dbReference>
<name>A0ABT9ISQ4_9MICC</name>
<organism evidence="1 2">
    <name type="scientific">Arthrobacter horti</name>
    <dbReference type="NCBI Taxonomy" id="3068273"/>
    <lineage>
        <taxon>Bacteria</taxon>
        <taxon>Bacillati</taxon>
        <taxon>Actinomycetota</taxon>
        <taxon>Actinomycetes</taxon>
        <taxon>Micrococcales</taxon>
        <taxon>Micrococcaceae</taxon>
        <taxon>Arthrobacter</taxon>
    </lineage>
</organism>
<keyword evidence="2" id="KW-1185">Reference proteome</keyword>
<dbReference type="EMBL" id="JAVALS010000020">
    <property type="protein sequence ID" value="MDP5228644.1"/>
    <property type="molecule type" value="Genomic_DNA"/>
</dbReference>
<evidence type="ECO:0000313" key="1">
    <source>
        <dbReference type="EMBL" id="MDP5228644.1"/>
    </source>
</evidence>